<gene>
    <name evidence="3" type="ORF">Forpe1208_v011893</name>
    <name evidence="2" type="ORF">Forpe1208_v012477</name>
</gene>
<proteinExistence type="predicted"/>
<dbReference type="Proteomes" id="UP000694050">
    <property type="component" value="Unassembled WGS sequence"/>
</dbReference>
<comment type="caution">
    <text evidence="2">The sequence shown here is derived from an EMBL/GenBank/DDBJ whole genome shotgun (WGS) entry which is preliminary data.</text>
</comment>
<evidence type="ECO:0000256" key="1">
    <source>
        <dbReference type="SAM" id="MobiDB-lite"/>
    </source>
</evidence>
<dbReference type="AlphaFoldDB" id="A0A8J5NSI0"/>
<feature type="region of interest" description="Disordered" evidence="1">
    <location>
        <begin position="143"/>
        <end position="178"/>
    </location>
</feature>
<sequence>MSRLRRQTEVERVRFILRQLFIAWESWPFDQRATFDEILYKTRESPVRRRDSTWITEGKAYFYIGERFGLGALFYNGLRRAGLQRPFRSFEAEGDFGQYMSTLANNGLQEYSNQLAKPATVIVKAIESWFKWNGLINKEREKATAEKERAEPLYHQSHKQATLLSSSQASSTSRTGHQITQQLPLYDQPLLSAWPMYGNSLSTTTIQPTQGRVKQVYQPLEAKHLRPFKTKESLNDGETSIHSTINKQKLPQLRSKRILPSILPAREIDAYTDDYRKSDIPVADIELLLSFSHAHRPMAVQISH</sequence>
<evidence type="ECO:0000313" key="3">
    <source>
        <dbReference type="EMBL" id="KAG7408834.1"/>
    </source>
</evidence>
<name>A0A8J5NSI0_FUSOX</name>
<organism evidence="2 4">
    <name type="scientific">Fusarium oxysporum f. sp. rapae</name>
    <dbReference type="NCBI Taxonomy" id="485398"/>
    <lineage>
        <taxon>Eukaryota</taxon>
        <taxon>Fungi</taxon>
        <taxon>Dikarya</taxon>
        <taxon>Ascomycota</taxon>
        <taxon>Pezizomycotina</taxon>
        <taxon>Sordariomycetes</taxon>
        <taxon>Hypocreomycetidae</taxon>
        <taxon>Hypocreales</taxon>
        <taxon>Nectriaceae</taxon>
        <taxon>Fusarium</taxon>
        <taxon>Fusarium oxysporum species complex</taxon>
    </lineage>
</organism>
<feature type="compositionally biased region" description="Low complexity" evidence="1">
    <location>
        <begin position="160"/>
        <end position="173"/>
    </location>
</feature>
<dbReference type="EMBL" id="JAELUQ010000009">
    <property type="protein sequence ID" value="KAG7408744.1"/>
    <property type="molecule type" value="Genomic_DNA"/>
</dbReference>
<evidence type="ECO:0000313" key="4">
    <source>
        <dbReference type="Proteomes" id="UP000694050"/>
    </source>
</evidence>
<reference evidence="2" key="1">
    <citation type="submission" date="2021-04" db="EMBL/GenBank/DDBJ databases">
        <title>First draft genome resource for Brassicaceae pathogens Fusarium oxysporum f. sp. raphani and Fusarium oxysporum f. sp. rapae.</title>
        <authorList>
            <person name="Asai S."/>
        </authorList>
    </citation>
    <scope>NUCLEOTIDE SEQUENCE</scope>
    <source>
        <strain evidence="2">Tf1208</strain>
    </source>
</reference>
<feature type="compositionally biased region" description="Basic and acidic residues" evidence="1">
    <location>
        <begin position="143"/>
        <end position="152"/>
    </location>
</feature>
<protein>
    <submittedName>
        <fullName evidence="2">Uncharacterized protein</fullName>
    </submittedName>
</protein>
<dbReference type="EMBL" id="JAELUQ010000009">
    <property type="protein sequence ID" value="KAG7408834.1"/>
    <property type="molecule type" value="Genomic_DNA"/>
</dbReference>
<accession>A0A8J5NSI0</accession>
<evidence type="ECO:0000313" key="2">
    <source>
        <dbReference type="EMBL" id="KAG7408744.1"/>
    </source>
</evidence>